<dbReference type="GO" id="GO:0016853">
    <property type="term" value="F:isomerase activity"/>
    <property type="evidence" value="ECO:0007669"/>
    <property type="project" value="UniProtKB-KW"/>
</dbReference>
<dbReference type="EMBL" id="CP002156">
    <property type="protein sequence ID" value="ADM10106.1"/>
    <property type="molecule type" value="Genomic_DNA"/>
</dbReference>
<dbReference type="OrthoDB" id="8527941at2"/>
<dbReference type="eggNOG" id="ENOG5032YBM">
    <property type="taxonomic scope" value="Bacteria"/>
</dbReference>
<dbReference type="RefSeq" id="WP_013301080.1">
    <property type="nucleotide sequence ID" value="NC_014414.1"/>
</dbReference>
<accession>E0TFY7</accession>
<keyword evidence="2" id="KW-1185">Reference proteome</keyword>
<gene>
    <name evidence="1" type="ordered locus">PB2503_10274</name>
</gene>
<evidence type="ECO:0000313" key="1">
    <source>
        <dbReference type="EMBL" id="ADM10106.1"/>
    </source>
</evidence>
<organism evidence="1 2">
    <name type="scientific">Parvularcula bermudensis (strain ATCC BAA-594 / HTCC2503 / KCTC 12087)</name>
    <dbReference type="NCBI Taxonomy" id="314260"/>
    <lineage>
        <taxon>Bacteria</taxon>
        <taxon>Pseudomonadati</taxon>
        <taxon>Pseudomonadota</taxon>
        <taxon>Alphaproteobacteria</taxon>
        <taxon>Parvularculales</taxon>
        <taxon>Parvularculaceae</taxon>
        <taxon>Parvularcula</taxon>
    </lineage>
</organism>
<name>E0TFY7_PARBH</name>
<dbReference type="AlphaFoldDB" id="E0TFY7"/>
<reference evidence="2" key="1">
    <citation type="submission" date="2010-08" db="EMBL/GenBank/DDBJ databases">
        <title>Genome sequence of Parvularcula bermudensis HTCC2503.</title>
        <authorList>
            <person name="Kang D.-M."/>
            <person name="Oh H.-M."/>
            <person name="Cho J.-C."/>
        </authorList>
    </citation>
    <scope>NUCLEOTIDE SEQUENCE [LARGE SCALE GENOMIC DNA]</scope>
    <source>
        <strain evidence="2">ATCC BAA-594 / HTCC2503 / KCTC 12087</strain>
    </source>
</reference>
<dbReference type="Proteomes" id="UP000001302">
    <property type="component" value="Chromosome"/>
</dbReference>
<dbReference type="Pfam" id="PF13689">
    <property type="entry name" value="DUF4154"/>
    <property type="match status" value="1"/>
</dbReference>
<dbReference type="InterPro" id="IPR025293">
    <property type="entry name" value="YfiR/HmsC-like"/>
</dbReference>
<dbReference type="KEGG" id="pbr:PB2503_10274"/>
<proteinExistence type="predicted"/>
<reference evidence="1 2" key="2">
    <citation type="journal article" date="2011" name="J. Bacteriol.">
        <title>Complete genome sequence of strain HTCC2503T of Parvularcula bermudensis, the type species of the order "Parvularculales" in the class Alphaproteobacteria.</title>
        <authorList>
            <person name="Oh H.M."/>
            <person name="Kang I."/>
            <person name="Vergin K.L."/>
            <person name="Kang D."/>
            <person name="Rhee K.H."/>
            <person name="Giovannoni S.J."/>
            <person name="Cho J.C."/>
        </authorList>
    </citation>
    <scope>NUCLEOTIDE SEQUENCE [LARGE SCALE GENOMIC DNA]</scope>
    <source>
        <strain evidence="2">ATCC BAA-594 / HTCC2503 / KCTC 12087</strain>
    </source>
</reference>
<protein>
    <submittedName>
        <fullName evidence="1">DNA topoisomerase I</fullName>
    </submittedName>
</protein>
<dbReference type="HOGENOM" id="CLU_1531110_0_0_5"/>
<sequence length="175" mass="19130">MIRRWFFGTFALSAVIITLAAGAPAWASVQPSRQLEYEAAILVNILRFATLPASAFTSPGQPFSICVPLDAPIGLALAPYESKTISERSIEIRRYGVGEMPSSCHALLLEETVQTETLPPHYFPIAMTSEVEPGLACVQLVRVGRQVRFSVDLGVAQRHDVSLSSRLLNLALHVR</sequence>
<dbReference type="STRING" id="314260.PB2503_10274"/>
<keyword evidence="1" id="KW-0413">Isomerase</keyword>
<evidence type="ECO:0000313" key="2">
    <source>
        <dbReference type="Proteomes" id="UP000001302"/>
    </source>
</evidence>